<dbReference type="EMBL" id="AUPC02000107">
    <property type="protein sequence ID" value="POG71534.1"/>
    <property type="molecule type" value="Genomic_DNA"/>
</dbReference>
<evidence type="ECO:0000313" key="3">
    <source>
        <dbReference type="EMBL" id="POG74584.1"/>
    </source>
</evidence>
<proteinExistence type="predicted"/>
<comment type="caution">
    <text evidence="2">The sequence shown here is derived from an EMBL/GenBank/DDBJ whole genome shotgun (WGS) entry which is preliminary data.</text>
</comment>
<keyword evidence="1" id="KW-0812">Transmembrane</keyword>
<dbReference type="EMBL" id="AUPC02000070">
    <property type="protein sequence ID" value="POG74584.1"/>
    <property type="molecule type" value="Genomic_DNA"/>
</dbReference>
<dbReference type="Proteomes" id="UP000018888">
    <property type="component" value="Unassembled WGS sequence"/>
</dbReference>
<feature type="transmembrane region" description="Helical" evidence="1">
    <location>
        <begin position="14"/>
        <end position="32"/>
    </location>
</feature>
<reference evidence="2 4" key="2">
    <citation type="journal article" date="2018" name="New Phytol.">
        <title>High intraspecific genome diversity in the model arbuscular mycorrhizal symbiont Rhizophagus irregularis.</title>
        <authorList>
            <person name="Chen E.C.H."/>
            <person name="Morin E."/>
            <person name="Beaudet D."/>
            <person name="Noel J."/>
            <person name="Yildirir G."/>
            <person name="Ndikumana S."/>
            <person name="Charron P."/>
            <person name="St-Onge C."/>
            <person name="Giorgi J."/>
            <person name="Kruger M."/>
            <person name="Marton T."/>
            <person name="Ropars J."/>
            <person name="Grigoriev I.V."/>
            <person name="Hainaut M."/>
            <person name="Henrissat B."/>
            <person name="Roux C."/>
            <person name="Martin F."/>
            <person name="Corradi N."/>
        </authorList>
    </citation>
    <scope>NUCLEOTIDE SEQUENCE [LARGE SCALE GENOMIC DNA]</scope>
    <source>
        <strain evidence="4">DAOM 181602 / DAOM 197198 / MUCL 43194</strain>
        <strain evidence="2">DAOM 197198</strain>
    </source>
</reference>
<name>A0A2P4Q1Q8_RHIID</name>
<evidence type="ECO:0000313" key="4">
    <source>
        <dbReference type="Proteomes" id="UP000018888"/>
    </source>
</evidence>
<keyword evidence="4" id="KW-1185">Reference proteome</keyword>
<organism evidence="2 4">
    <name type="scientific">Rhizophagus irregularis (strain DAOM 181602 / DAOM 197198 / MUCL 43194)</name>
    <name type="common">Arbuscular mycorrhizal fungus</name>
    <name type="synonym">Glomus intraradices</name>
    <dbReference type="NCBI Taxonomy" id="747089"/>
    <lineage>
        <taxon>Eukaryota</taxon>
        <taxon>Fungi</taxon>
        <taxon>Fungi incertae sedis</taxon>
        <taxon>Mucoromycota</taxon>
        <taxon>Glomeromycotina</taxon>
        <taxon>Glomeromycetes</taxon>
        <taxon>Glomerales</taxon>
        <taxon>Glomeraceae</taxon>
        <taxon>Rhizophagus</taxon>
    </lineage>
</organism>
<protein>
    <submittedName>
        <fullName evidence="2">Uncharacterized protein</fullName>
    </submittedName>
</protein>
<dbReference type="AlphaFoldDB" id="A0A2P4Q1Q8"/>
<feature type="non-terminal residue" evidence="2">
    <location>
        <position position="1"/>
    </location>
</feature>
<reference evidence="2 4" key="1">
    <citation type="journal article" date="2013" name="Proc. Natl. Acad. Sci. U.S.A.">
        <title>Genome of an arbuscular mycorrhizal fungus provides insight into the oldest plant symbiosis.</title>
        <authorList>
            <person name="Tisserant E."/>
            <person name="Malbreil M."/>
            <person name="Kuo A."/>
            <person name="Kohler A."/>
            <person name="Symeonidi A."/>
            <person name="Balestrini R."/>
            <person name="Charron P."/>
            <person name="Duensing N."/>
            <person name="Frei Dit Frey N."/>
            <person name="Gianinazzi-Pearson V."/>
            <person name="Gilbert L.B."/>
            <person name="Handa Y."/>
            <person name="Herr J.R."/>
            <person name="Hijri M."/>
            <person name="Koul R."/>
            <person name="Kawaguchi M."/>
            <person name="Krajinski F."/>
            <person name="Lammers P.J."/>
            <person name="Masclaux F.G."/>
            <person name="Murat C."/>
            <person name="Morin E."/>
            <person name="Ndikumana S."/>
            <person name="Pagni M."/>
            <person name="Petitpierre D."/>
            <person name="Requena N."/>
            <person name="Rosikiewicz P."/>
            <person name="Riley R."/>
            <person name="Saito K."/>
            <person name="San Clemente H."/>
            <person name="Shapiro H."/>
            <person name="van Tuinen D."/>
            <person name="Becard G."/>
            <person name="Bonfante P."/>
            <person name="Paszkowski U."/>
            <person name="Shachar-Hill Y.Y."/>
            <person name="Tuskan G.A."/>
            <person name="Young P.W."/>
            <person name="Sanders I.R."/>
            <person name="Henrissat B."/>
            <person name="Rensing S.A."/>
            <person name="Grigoriev I.V."/>
            <person name="Corradi N."/>
            <person name="Roux C."/>
            <person name="Martin F."/>
        </authorList>
    </citation>
    <scope>NUCLEOTIDE SEQUENCE [LARGE SCALE GENOMIC DNA]</scope>
    <source>
        <strain evidence="4">DAOM 181602 / DAOM 197198 / MUCL 43194</strain>
        <strain evidence="2">DAOM 197198</strain>
    </source>
</reference>
<sequence>NTIQLFKKIFSNFFSTRFIIIIIIIIIIIYIFNRRTRESEISGMSISIFSILCNSCTIINCSGCSDKCI</sequence>
<accession>A0A2P4Q1Q8</accession>
<evidence type="ECO:0000313" key="2">
    <source>
        <dbReference type="EMBL" id="POG71534.1"/>
    </source>
</evidence>
<keyword evidence="1" id="KW-1133">Transmembrane helix</keyword>
<evidence type="ECO:0000256" key="1">
    <source>
        <dbReference type="SAM" id="Phobius"/>
    </source>
</evidence>
<keyword evidence="1" id="KW-0472">Membrane</keyword>
<gene>
    <name evidence="3" type="ORF">GLOIN_2v1575118</name>
    <name evidence="2" type="ORF">GLOIN_2v1605149</name>
</gene>